<dbReference type="NCBIfam" id="TIGR01673">
    <property type="entry name" value="holin_LLH"/>
    <property type="match status" value="1"/>
</dbReference>
<name>A0AAU7PG84_9VIRU</name>
<organism evidence="3">
    <name type="scientific">Lactobacillus phage G2-Guo</name>
    <dbReference type="NCBI Taxonomy" id="3155564"/>
    <lineage>
        <taxon>Viruses</taxon>
    </lineage>
</organism>
<keyword evidence="2" id="KW-0812">Transmembrane</keyword>
<dbReference type="EMBL" id="PP779550">
    <property type="protein sequence ID" value="XBS49026.1"/>
    <property type="molecule type" value="Genomic_DNA"/>
</dbReference>
<gene>
    <name evidence="3" type="ORF">G200052</name>
</gene>
<evidence type="ECO:0000313" key="3">
    <source>
        <dbReference type="EMBL" id="XBS49026.1"/>
    </source>
</evidence>
<feature type="transmembrane region" description="Helical" evidence="2">
    <location>
        <begin position="6"/>
        <end position="25"/>
    </location>
</feature>
<reference evidence="3" key="1">
    <citation type="submission" date="2024-05" db="EMBL/GenBank/DDBJ databases">
        <authorList>
            <person name="Guo T.T."/>
            <person name="Zhang Y."/>
            <person name="Kong J."/>
        </authorList>
    </citation>
    <scope>NUCLEOTIDE SEQUENCE</scope>
</reference>
<accession>A0AAU7PG84</accession>
<keyword evidence="2" id="KW-0472">Membrane</keyword>
<protein>
    <submittedName>
        <fullName evidence="3">Holin</fullName>
    </submittedName>
</protein>
<proteinExistence type="predicted"/>
<dbReference type="Pfam" id="PF09682">
    <property type="entry name" value="Phage_holin_6_1"/>
    <property type="match status" value="1"/>
</dbReference>
<keyword evidence="2" id="KW-1133">Transmembrane helix</keyword>
<sequence length="143" mass="15291">MTAKDWFNIIFALGTIALAAIASFYTHNRTKIDTKTATGKAIDTVGKLAVWAVREAEYTGMAGDQKREYAAEVITEQLHKKGITDITESTVYGAIQAAWSAANFDHVEKAEAKEPEAIQDAGDAGQVMDDAPVAAKEGEANGN</sequence>
<dbReference type="InterPro" id="IPR010026">
    <property type="entry name" value="Phage_holin_LL-H"/>
</dbReference>
<evidence type="ECO:0000256" key="2">
    <source>
        <dbReference type="SAM" id="Phobius"/>
    </source>
</evidence>
<evidence type="ECO:0000256" key="1">
    <source>
        <dbReference type="SAM" id="MobiDB-lite"/>
    </source>
</evidence>
<feature type="region of interest" description="Disordered" evidence="1">
    <location>
        <begin position="121"/>
        <end position="143"/>
    </location>
</feature>